<keyword evidence="3" id="KW-0812">Transmembrane</keyword>
<dbReference type="SUPFAM" id="SSF46458">
    <property type="entry name" value="Globin-like"/>
    <property type="match status" value="1"/>
</dbReference>
<keyword evidence="6" id="KW-0378">Hydrolase</keyword>
<dbReference type="Pfam" id="PF01590">
    <property type="entry name" value="GAF"/>
    <property type="match status" value="1"/>
</dbReference>
<dbReference type="GO" id="GO:0019825">
    <property type="term" value="F:oxygen binding"/>
    <property type="evidence" value="ECO:0007669"/>
    <property type="project" value="InterPro"/>
</dbReference>
<gene>
    <name evidence="6" type="primary">gmr_142</name>
    <name evidence="6" type="ORF">GALL_285580</name>
</gene>
<accession>A0A1J5RBN1</accession>
<dbReference type="InterPro" id="IPR029016">
    <property type="entry name" value="GAF-like_dom_sf"/>
</dbReference>
<dbReference type="GO" id="GO:0071111">
    <property type="term" value="F:cyclic-guanylate-specific phosphodiesterase activity"/>
    <property type="evidence" value="ECO:0007669"/>
    <property type="project" value="InterPro"/>
</dbReference>
<dbReference type="SMART" id="SM00267">
    <property type="entry name" value="GGDEF"/>
    <property type="match status" value="1"/>
</dbReference>
<dbReference type="CDD" id="cd14759">
    <property type="entry name" value="GS_GGDEF_2"/>
    <property type="match status" value="1"/>
</dbReference>
<evidence type="ECO:0000313" key="6">
    <source>
        <dbReference type="EMBL" id="OIQ89532.1"/>
    </source>
</evidence>
<dbReference type="SUPFAM" id="SSF141868">
    <property type="entry name" value="EAL domain-like"/>
    <property type="match status" value="1"/>
</dbReference>
<dbReference type="PANTHER" id="PTHR33121">
    <property type="entry name" value="CYCLIC DI-GMP PHOSPHODIESTERASE PDEF"/>
    <property type="match status" value="1"/>
</dbReference>
<dbReference type="AlphaFoldDB" id="A0A1J5RBN1"/>
<keyword evidence="3" id="KW-1133">Transmembrane helix</keyword>
<dbReference type="Gene3D" id="3.20.20.450">
    <property type="entry name" value="EAL domain"/>
    <property type="match status" value="1"/>
</dbReference>
<evidence type="ECO:0000256" key="2">
    <source>
        <dbReference type="ARBA" id="ARBA00029839"/>
    </source>
</evidence>
<dbReference type="InterPro" id="IPR029787">
    <property type="entry name" value="Nucleotide_cyclase"/>
</dbReference>
<dbReference type="InterPro" id="IPR043128">
    <property type="entry name" value="Rev_trsase/Diguanyl_cyclase"/>
</dbReference>
<dbReference type="InterPro" id="IPR050706">
    <property type="entry name" value="Cyclic-di-GMP_PDE-like"/>
</dbReference>
<evidence type="ECO:0000256" key="3">
    <source>
        <dbReference type="SAM" id="Phobius"/>
    </source>
</evidence>
<dbReference type="InterPro" id="IPR012292">
    <property type="entry name" value="Globin/Proto"/>
</dbReference>
<dbReference type="PROSITE" id="PS50887">
    <property type="entry name" value="GGDEF"/>
    <property type="match status" value="1"/>
</dbReference>
<dbReference type="Pfam" id="PF00990">
    <property type="entry name" value="GGDEF"/>
    <property type="match status" value="1"/>
</dbReference>
<evidence type="ECO:0000259" key="5">
    <source>
        <dbReference type="PROSITE" id="PS50887"/>
    </source>
</evidence>
<evidence type="ECO:0000256" key="1">
    <source>
        <dbReference type="ARBA" id="ARBA00015125"/>
    </source>
</evidence>
<organism evidence="6">
    <name type="scientific">mine drainage metagenome</name>
    <dbReference type="NCBI Taxonomy" id="410659"/>
    <lineage>
        <taxon>unclassified sequences</taxon>
        <taxon>metagenomes</taxon>
        <taxon>ecological metagenomes</taxon>
    </lineage>
</organism>
<dbReference type="InterPro" id="IPR001633">
    <property type="entry name" value="EAL_dom"/>
</dbReference>
<dbReference type="Gene3D" id="3.30.70.270">
    <property type="match status" value="1"/>
</dbReference>
<protein>
    <recommendedName>
        <fullName evidence="1">Diguanylate cyclase DosC</fullName>
    </recommendedName>
    <alternativeName>
        <fullName evidence="2">Direct oxygen-sensing cyclase</fullName>
    </alternativeName>
</protein>
<name>A0A1J5RBN1_9ZZZZ</name>
<dbReference type="InterPro" id="IPR035919">
    <property type="entry name" value="EAL_sf"/>
</dbReference>
<evidence type="ECO:0000259" key="4">
    <source>
        <dbReference type="PROSITE" id="PS50883"/>
    </source>
</evidence>
<dbReference type="InterPro" id="IPR000160">
    <property type="entry name" value="GGDEF_dom"/>
</dbReference>
<dbReference type="SUPFAM" id="SSF55781">
    <property type="entry name" value="GAF domain-like"/>
    <property type="match status" value="1"/>
</dbReference>
<dbReference type="SMART" id="SM00052">
    <property type="entry name" value="EAL"/>
    <property type="match status" value="1"/>
</dbReference>
<comment type="caution">
    <text evidence="6">The sequence shown here is derived from an EMBL/GenBank/DDBJ whole genome shotgun (WGS) entry which is preliminary data.</text>
</comment>
<dbReference type="Pfam" id="PF00563">
    <property type="entry name" value="EAL"/>
    <property type="match status" value="1"/>
</dbReference>
<dbReference type="PROSITE" id="PS50883">
    <property type="entry name" value="EAL"/>
    <property type="match status" value="1"/>
</dbReference>
<dbReference type="SUPFAM" id="SSF55073">
    <property type="entry name" value="Nucleotide cyclase"/>
    <property type="match status" value="1"/>
</dbReference>
<dbReference type="NCBIfam" id="TIGR00254">
    <property type="entry name" value="GGDEF"/>
    <property type="match status" value="1"/>
</dbReference>
<dbReference type="PANTHER" id="PTHR33121:SF70">
    <property type="entry name" value="SIGNALING PROTEIN YKOW"/>
    <property type="match status" value="1"/>
</dbReference>
<dbReference type="Gene3D" id="3.30.450.290">
    <property type="match status" value="1"/>
</dbReference>
<dbReference type="EMBL" id="MLJW01000326">
    <property type="protein sequence ID" value="OIQ89532.1"/>
    <property type="molecule type" value="Genomic_DNA"/>
</dbReference>
<dbReference type="InterPro" id="IPR009050">
    <property type="entry name" value="Globin-like_sf"/>
</dbReference>
<dbReference type="CDD" id="cd01948">
    <property type="entry name" value="EAL"/>
    <property type="match status" value="1"/>
</dbReference>
<sequence>MKTIRIFIMTASVLISALFFGSAYFIVSHAFEHALQENSIRSSRIIAKSTFDAMFQLMSTGWTHAQAENFLRAANGSMRNSDFALQIYRGSIVSARYGPIRQAPMDAAVTQVFRTGQPVQDLGADSTRYVLPLRAETECLRCHANARVGNVLGVIDVRQNLAPSIRAARHDFLDSMLWIFPFPILGAFLLTVFVNWRIDRSMRALEHSIAQVNEMTDLKSLIFQPIDLWFSELNGIFRQVGQLIGKLRGIAIEKDYIADHDALTGLLNRRGLLERLARALARARRHGGRVVIGILDLDDFKPVNDTWGHAAGDALLCELGGRLQAVLRETDVAARLGGDEFVIILEQISAADDLSAVLARLESAITAPYVLPGGHEARIGLSLGLTQYPEDDAEPEILLRHADEALYAIKERKATRQQGWMWWNAMPAPNEPLEEDGLATPAYGAEAAALLGRVRGSLLSAAAEFTTIFYATLARQRDAQTILQRLDGDEFAHLRERQLRHLEQLLAPDLTAAAHQSSAHRLGRIHALVGLDQRALIEAMHLHLQTLRQVIGKQGLRAIERSKLMNLLSRRLLTELEEQIKGGVDLTQAREHMLLSLHAPQTPASNWSDFMRAVVDKLVELEGFRGVAVARPDADGHFVFEYTAGAFDAYLQAIDQQRMLPEVADPATHFEQISYFRAWRSEKIETTDSYASHPGMARLRDAAHAAGIRSSAAVPLKDAQGHLFSVLILFGSYPGMFETPPARTFLESLGLLVSQRQHEFMREREFAPVSAERRHVLRGRLYGGSMELHYQPVVDFRTGKPYLVEALARLRLQDGALAAPAEFLPGFGQAELVRLFRDGLHQVADRIQAWDAAGLELDVGLNLPPAVLVDPDCPGWVHQALQERGIAASRLRLELLETEELQDISKVGQAVAALAGLGVRLAMDDLGSGYSSLLRLRTLPFSTVKIDQGLMRTAPQDPLRAIGFIGSLIRLAQSLDLRVVAEGLESAALVEAAAVLGANAGQGYALARPMPAAEVPAWMRSFTFQLDPQHPRTALGALAGHWSWEHGVRHAGARAMHDEGTCALGRFIASQGLTGSNLDIAHRQMHRAAVEHGTDSAAYRQWAQQVTTQLMQLSDGTMGLAANRRRGRQR</sequence>
<feature type="transmembrane region" description="Helical" evidence="3">
    <location>
        <begin position="6"/>
        <end position="27"/>
    </location>
</feature>
<proteinExistence type="predicted"/>
<dbReference type="Gene3D" id="1.10.490.10">
    <property type="entry name" value="Globins"/>
    <property type="match status" value="1"/>
</dbReference>
<dbReference type="InterPro" id="IPR044398">
    <property type="entry name" value="Globin-sensor_dom"/>
</dbReference>
<dbReference type="Gene3D" id="3.30.450.40">
    <property type="match status" value="1"/>
</dbReference>
<dbReference type="Pfam" id="PF11563">
    <property type="entry name" value="Protoglobin"/>
    <property type="match status" value="1"/>
</dbReference>
<dbReference type="InterPro" id="IPR003018">
    <property type="entry name" value="GAF"/>
</dbReference>
<feature type="domain" description="GGDEF" evidence="5">
    <location>
        <begin position="288"/>
        <end position="425"/>
    </location>
</feature>
<reference evidence="6" key="1">
    <citation type="submission" date="2016-10" db="EMBL/GenBank/DDBJ databases">
        <title>Sequence of Gallionella enrichment culture.</title>
        <authorList>
            <person name="Poehlein A."/>
            <person name="Muehling M."/>
            <person name="Daniel R."/>
        </authorList>
    </citation>
    <scope>NUCLEOTIDE SEQUENCE</scope>
</reference>
<dbReference type="GO" id="GO:0020037">
    <property type="term" value="F:heme binding"/>
    <property type="evidence" value="ECO:0007669"/>
    <property type="project" value="InterPro"/>
</dbReference>
<feature type="transmembrane region" description="Helical" evidence="3">
    <location>
        <begin position="176"/>
        <end position="196"/>
    </location>
</feature>
<keyword evidence="3" id="KW-0472">Membrane</keyword>
<feature type="domain" description="EAL" evidence="4">
    <location>
        <begin position="770"/>
        <end position="1023"/>
    </location>
</feature>
<dbReference type="CDD" id="cd01949">
    <property type="entry name" value="GGDEF"/>
    <property type="match status" value="1"/>
</dbReference>